<comment type="similarity">
    <text evidence="2">Belongs to the beta/gamma-crystallin family.</text>
</comment>
<dbReference type="PANTHER" id="PTHR11373:SF4">
    <property type="entry name" value="DEOXYNUCLEOSIDE TRIPHOSPHATE TRIPHOSPHOHYDROLASE SAMHD1"/>
    <property type="match status" value="1"/>
</dbReference>
<comment type="similarity">
    <text evidence="1">Belongs to the SAMHD1 family.</text>
</comment>
<dbReference type="Gene3D" id="1.10.3210.10">
    <property type="entry name" value="Hypothetical protein af1432"/>
    <property type="match status" value="2"/>
</dbReference>
<dbReference type="InterPro" id="IPR011024">
    <property type="entry name" value="G_crystallin-like"/>
</dbReference>
<comment type="caution">
    <text evidence="5">The sequence shown here is derived from an EMBL/GenBank/DDBJ whole genome shotgun (WGS) entry which is preliminary data.</text>
</comment>
<dbReference type="Gene3D" id="2.60.20.10">
    <property type="entry name" value="Crystallins"/>
    <property type="match status" value="1"/>
</dbReference>
<gene>
    <name evidence="5" type="ORF">QQF64_000313</name>
</gene>
<proteinExistence type="inferred from homology"/>
<dbReference type="EMBL" id="JAYMGO010000001">
    <property type="protein sequence ID" value="KAL1281510.1"/>
    <property type="molecule type" value="Genomic_DNA"/>
</dbReference>
<dbReference type="PANTHER" id="PTHR11373">
    <property type="entry name" value="DEOXYNUCLEOSIDE TRIPHOSPHATE TRIPHOSPHOHYDROLASE"/>
    <property type="match status" value="1"/>
</dbReference>
<feature type="domain" description="Beta/gamma crystallin 'Greek key'" evidence="4">
    <location>
        <begin position="909"/>
        <end position="953"/>
    </location>
</feature>
<dbReference type="Gene3D" id="3.30.70.2760">
    <property type="match status" value="2"/>
</dbReference>
<reference evidence="5 6" key="1">
    <citation type="submission" date="2023-09" db="EMBL/GenBank/DDBJ databases">
        <authorList>
            <person name="Wang M."/>
        </authorList>
    </citation>
    <scope>NUCLEOTIDE SEQUENCE [LARGE SCALE GENOMIC DNA]</scope>
    <source>
        <strain evidence="5">GT-2023</strain>
        <tissue evidence="5">Liver</tissue>
    </source>
</reference>
<evidence type="ECO:0000256" key="1">
    <source>
        <dbReference type="ARBA" id="ARBA00005776"/>
    </source>
</evidence>
<dbReference type="InterPro" id="IPR003607">
    <property type="entry name" value="HD/PDEase_dom"/>
</dbReference>
<dbReference type="PROSITE" id="PS50915">
    <property type="entry name" value="CRYSTALLIN_BETA_GAMMA"/>
    <property type="match status" value="1"/>
</dbReference>
<feature type="non-terminal residue" evidence="5">
    <location>
        <position position="1"/>
    </location>
</feature>
<protein>
    <recommendedName>
        <fullName evidence="4">Beta/gamma crystallin 'Greek key' domain-containing protein</fullName>
    </recommendedName>
</protein>
<evidence type="ECO:0000313" key="5">
    <source>
        <dbReference type="EMBL" id="KAL1281510.1"/>
    </source>
</evidence>
<dbReference type="SUPFAM" id="SSF49695">
    <property type="entry name" value="gamma-Crystallin-like"/>
    <property type="match status" value="1"/>
</dbReference>
<dbReference type="CDD" id="cd00077">
    <property type="entry name" value="HDc"/>
    <property type="match status" value="1"/>
</dbReference>
<evidence type="ECO:0000313" key="6">
    <source>
        <dbReference type="Proteomes" id="UP001558613"/>
    </source>
</evidence>
<dbReference type="InterPro" id="IPR050135">
    <property type="entry name" value="dGTPase-like"/>
</dbReference>
<dbReference type="Pfam" id="PF00030">
    <property type="entry name" value="Crystall"/>
    <property type="match status" value="1"/>
</dbReference>
<evidence type="ECO:0000256" key="3">
    <source>
        <dbReference type="ARBA" id="ARBA00022737"/>
    </source>
</evidence>
<sequence length="954" mass="111290">EIETGVIVWLLPDPVNLTQIRQVAEDVYRMFHTRYTLHRQALQHKIGYIIDIKIKEALIEADDKLKISEAIFDMEKYTNLTDHICDEINQSAPDLKKARDILDDIIHRRLPKFVGEARLKNEDKLKGDLKEKFAEAVGKYKDLDHNDFQIYVKMYKPNKVCEWIVRVYYKKAQNIQKDTKVKAEECFRTWCQAIDFTVSEAETNSNHLFDKILDGTDRHLLMFIGQAKMKEDKLKEKLKTKIVKECNQKVQGSPQLDNKDFEIYVLDMGFGEVGKEPIDNVHFYSKDNPDTAFKIEKYKVPSLKPKKFHEWLIRVYYNKTYQNDQKVEEQQKEVQERAEECFHDWCMKSNFIDNKDVSGASEESSSSGAAQSGAVVFKTSSGKIFNDPIYGQFELPDLLVKIIDTPQFQRLRHIKQLGGAYLVYPGATHTRFEHSLGSAYLAGCLAKVLQEKQKETDLKGNEITDKDVLCVQIAALCYNLGHGPFSYVFKDKIFPEVLKHDEPWEHEVASAWIFLDIVEKNEAVKKAMLDSELHDRVHLEFIQDLISSPKGGDKSFLYDIVANKQNYIDVRKWDYFARDCHYLGIPNSFDHQRMLKSARVCDVDAKKHICFRDKVADNIYDMFNTQYSLYCQAYMHKVVKIIEDKIKDALACKVNLGTQLKESDLRDDFKHKISRIIKSTPAKAKVSESINNEMENFIKLTDHIFEDILYTKDDNLKKARMTLKNVVKRHLPMCMEYRLENNGNGNGNGNKEDLKREQEADWKKAITKWNNIHPNVDLREVDFSFHVIQLNYNQKDTDPNIRKKNPINNVYFYRKKNPTKAFKIKKYEGSSLSTEEFTEYVCRVYYIGNSDKDPRSAKECFDWWRRGMCEIELYDQQDLLGTRYVSTGDCPSLDLCQIEEVHSCKVNQGVWALYMGRDYSGDHYLLRQREYHNPEAWNNGESTAPALSVKFVTK</sequence>
<keyword evidence="6" id="KW-1185">Reference proteome</keyword>
<dbReference type="InterPro" id="IPR001064">
    <property type="entry name" value="Beta/gamma_crystallin"/>
</dbReference>
<evidence type="ECO:0000256" key="2">
    <source>
        <dbReference type="ARBA" id="ARBA00009646"/>
    </source>
</evidence>
<dbReference type="Proteomes" id="UP001558613">
    <property type="component" value="Unassembled WGS sequence"/>
</dbReference>
<organism evidence="5 6">
    <name type="scientific">Cirrhinus molitorella</name>
    <name type="common">mud carp</name>
    <dbReference type="NCBI Taxonomy" id="172907"/>
    <lineage>
        <taxon>Eukaryota</taxon>
        <taxon>Metazoa</taxon>
        <taxon>Chordata</taxon>
        <taxon>Craniata</taxon>
        <taxon>Vertebrata</taxon>
        <taxon>Euteleostomi</taxon>
        <taxon>Actinopterygii</taxon>
        <taxon>Neopterygii</taxon>
        <taxon>Teleostei</taxon>
        <taxon>Ostariophysi</taxon>
        <taxon>Cypriniformes</taxon>
        <taxon>Cyprinidae</taxon>
        <taxon>Labeoninae</taxon>
        <taxon>Labeonini</taxon>
        <taxon>Cirrhinus</taxon>
    </lineage>
</organism>
<accession>A0ABR3NXA7</accession>
<keyword evidence="3" id="KW-0677">Repeat</keyword>
<dbReference type="SMART" id="SM00247">
    <property type="entry name" value="XTALbg"/>
    <property type="match status" value="1"/>
</dbReference>
<name>A0ABR3NXA7_9TELE</name>
<dbReference type="SUPFAM" id="SSF109604">
    <property type="entry name" value="HD-domain/PDEase-like"/>
    <property type="match status" value="2"/>
</dbReference>
<evidence type="ECO:0000259" key="4">
    <source>
        <dbReference type="PROSITE" id="PS50915"/>
    </source>
</evidence>